<dbReference type="RefSeq" id="WP_212921779.1">
    <property type="nucleotide sequence ID" value="NZ_BORP01000006.1"/>
</dbReference>
<evidence type="ECO:0000313" key="2">
    <source>
        <dbReference type="EMBL" id="GIO28332.1"/>
    </source>
</evidence>
<accession>A0A920C996</accession>
<keyword evidence="3" id="KW-1185">Reference proteome</keyword>
<dbReference type="Gene3D" id="3.30.750.44">
    <property type="match status" value="1"/>
</dbReference>
<dbReference type="InterPro" id="IPR029045">
    <property type="entry name" value="ClpP/crotonase-like_dom_sf"/>
</dbReference>
<evidence type="ECO:0000313" key="3">
    <source>
        <dbReference type="Proteomes" id="UP000676917"/>
    </source>
</evidence>
<dbReference type="Proteomes" id="UP000676917">
    <property type="component" value="Unassembled WGS sequence"/>
</dbReference>
<dbReference type="SUPFAM" id="SSF52096">
    <property type="entry name" value="ClpP/crotonase"/>
    <property type="match status" value="1"/>
</dbReference>
<dbReference type="AlphaFoldDB" id="A0A920C996"/>
<gene>
    <name evidence="2" type="ORF">J43TS3_29430</name>
</gene>
<dbReference type="PANTHER" id="PTHR11261:SF3">
    <property type="entry name" value="RETINOL-BINDING PROTEIN 3"/>
    <property type="match status" value="1"/>
</dbReference>
<comment type="caution">
    <text evidence="2">The sequence shown here is derived from an EMBL/GenBank/DDBJ whole genome shotgun (WGS) entry which is preliminary data.</text>
</comment>
<proteinExistence type="predicted"/>
<feature type="domain" description="Tail specific protease" evidence="1">
    <location>
        <begin position="84"/>
        <end position="285"/>
    </location>
</feature>
<dbReference type="Pfam" id="PF11918">
    <property type="entry name" value="Peptidase_S41_N"/>
    <property type="match status" value="1"/>
</dbReference>
<dbReference type="InterPro" id="IPR005151">
    <property type="entry name" value="Tail-specific_protease"/>
</dbReference>
<dbReference type="SMART" id="SM00245">
    <property type="entry name" value="TSPc"/>
    <property type="match status" value="1"/>
</dbReference>
<sequence>MVDASFKLLQSDTRKEVIHNLAKDLRRYYIFPEKAEEASNSLVVKLANGEYDRYDDEDGFCNALTEELQNITQDKHLRVMFTSDHKETNDVTNSLEDLKTVVNNYGFHKVERLAGNIGYINLKQFIDTKLAGETAIHAMNFIANTDALIFDLRENGGGYPSMVALLSSYLFEEATYLNNFYNRSEDMYIQSWTQPYVPGKKYLDKPVYVLTSDYTFSAAEEFIYNLQNLKRATIVGEVTKGGAHPGEVRQLTKHFEVFIPTGRAINPITNTNWEGSGVEPDIKLSKEEAFDYAYKDALTYVKEKYKAQPEYQFLIDEIDEVLGGL</sequence>
<dbReference type="GO" id="GO:0008236">
    <property type="term" value="F:serine-type peptidase activity"/>
    <property type="evidence" value="ECO:0007669"/>
    <property type="project" value="InterPro"/>
</dbReference>
<dbReference type="Gene3D" id="3.90.226.10">
    <property type="entry name" value="2-enoyl-CoA Hydratase, Chain A, domain 1"/>
    <property type="match status" value="1"/>
</dbReference>
<evidence type="ECO:0000259" key="1">
    <source>
        <dbReference type="SMART" id="SM00245"/>
    </source>
</evidence>
<dbReference type="PANTHER" id="PTHR11261">
    <property type="entry name" value="INTERPHOTORECEPTOR RETINOID-BINDING PROTEIN"/>
    <property type="match status" value="1"/>
</dbReference>
<dbReference type="CDD" id="cd07563">
    <property type="entry name" value="Peptidase_S41_IRBP"/>
    <property type="match status" value="1"/>
</dbReference>
<organism evidence="2 3">
    <name type="scientific">Ornithinibacillus bavariensis</name>
    <dbReference type="NCBI Taxonomy" id="545502"/>
    <lineage>
        <taxon>Bacteria</taxon>
        <taxon>Bacillati</taxon>
        <taxon>Bacillota</taxon>
        <taxon>Bacilli</taxon>
        <taxon>Bacillales</taxon>
        <taxon>Bacillaceae</taxon>
        <taxon>Ornithinibacillus</taxon>
    </lineage>
</organism>
<name>A0A920C996_9BACI</name>
<dbReference type="EMBL" id="BORP01000006">
    <property type="protein sequence ID" value="GIO28332.1"/>
    <property type="molecule type" value="Genomic_DNA"/>
</dbReference>
<reference evidence="2" key="1">
    <citation type="submission" date="2021-03" db="EMBL/GenBank/DDBJ databases">
        <title>Antimicrobial resistance genes in bacteria isolated from Japanese honey, and their potential for conferring macrolide and lincosamide resistance in the American foulbrood pathogen Paenibacillus larvae.</title>
        <authorList>
            <person name="Okamoto M."/>
            <person name="Kumagai M."/>
            <person name="Kanamori H."/>
            <person name="Takamatsu D."/>
        </authorList>
    </citation>
    <scope>NUCLEOTIDE SEQUENCE</scope>
    <source>
        <strain evidence="2">J43TS3</strain>
    </source>
</reference>
<dbReference type="GO" id="GO:0006508">
    <property type="term" value="P:proteolysis"/>
    <property type="evidence" value="ECO:0007669"/>
    <property type="project" value="InterPro"/>
</dbReference>
<protein>
    <submittedName>
        <fullName evidence="2">Interphotoreceptor retinoid-binding protein</fullName>
    </submittedName>
</protein>
<dbReference type="Pfam" id="PF03572">
    <property type="entry name" value="Peptidase_S41"/>
    <property type="match status" value="1"/>
</dbReference>